<evidence type="ECO:0000256" key="1">
    <source>
        <dbReference type="SAM" id="MobiDB-lite"/>
    </source>
</evidence>
<proteinExistence type="predicted"/>
<feature type="compositionally biased region" description="Polar residues" evidence="1">
    <location>
        <begin position="31"/>
        <end position="48"/>
    </location>
</feature>
<evidence type="ECO:0000313" key="2">
    <source>
        <dbReference type="EMBL" id="CAG8780541.1"/>
    </source>
</evidence>
<feature type="region of interest" description="Disordered" evidence="1">
    <location>
        <begin position="1"/>
        <end position="70"/>
    </location>
</feature>
<name>A0ABN7VKA0_GIGMA</name>
<dbReference type="EMBL" id="CAJVQB010016574">
    <property type="protein sequence ID" value="CAG8780541.1"/>
    <property type="molecule type" value="Genomic_DNA"/>
</dbReference>
<reference evidence="2 3" key="1">
    <citation type="submission" date="2021-06" db="EMBL/GenBank/DDBJ databases">
        <authorList>
            <person name="Kallberg Y."/>
            <person name="Tangrot J."/>
            <person name="Rosling A."/>
        </authorList>
    </citation>
    <scope>NUCLEOTIDE SEQUENCE [LARGE SCALE GENOMIC DNA]</scope>
    <source>
        <strain evidence="2 3">120-4 pot B 10/14</strain>
    </source>
</reference>
<comment type="caution">
    <text evidence="2">The sequence shown here is derived from an EMBL/GenBank/DDBJ whole genome shotgun (WGS) entry which is preliminary data.</text>
</comment>
<keyword evidence="3" id="KW-1185">Reference proteome</keyword>
<evidence type="ECO:0000313" key="3">
    <source>
        <dbReference type="Proteomes" id="UP000789901"/>
    </source>
</evidence>
<feature type="compositionally biased region" description="Low complexity" evidence="1">
    <location>
        <begin position="49"/>
        <end position="59"/>
    </location>
</feature>
<gene>
    <name evidence="2" type="ORF">GMARGA_LOCUS19665</name>
</gene>
<feature type="non-terminal residue" evidence="2">
    <location>
        <position position="132"/>
    </location>
</feature>
<sequence>MPNGDTLVLPHSPTPEQIHHNTGDAGDTDETSNTGETSDTGNTGKTGNTSVTGDTSKTGDTGKIDSEASDIELDTEHVITNYNNKVYCRYYLCAEEGYGSAWVSKNTLTRYMKAQNSIAIHTELSSSEFSLD</sequence>
<protein>
    <submittedName>
        <fullName evidence="2">10590_t:CDS:1</fullName>
    </submittedName>
</protein>
<organism evidence="2 3">
    <name type="scientific">Gigaspora margarita</name>
    <dbReference type="NCBI Taxonomy" id="4874"/>
    <lineage>
        <taxon>Eukaryota</taxon>
        <taxon>Fungi</taxon>
        <taxon>Fungi incertae sedis</taxon>
        <taxon>Mucoromycota</taxon>
        <taxon>Glomeromycotina</taxon>
        <taxon>Glomeromycetes</taxon>
        <taxon>Diversisporales</taxon>
        <taxon>Gigasporaceae</taxon>
        <taxon>Gigaspora</taxon>
    </lineage>
</organism>
<dbReference type="Proteomes" id="UP000789901">
    <property type="component" value="Unassembled WGS sequence"/>
</dbReference>
<accession>A0ABN7VKA0</accession>